<keyword evidence="3" id="KW-1185">Reference proteome</keyword>
<sequence length="156" mass="15196">MRHGRLATGMALGIGAAVAGTLALAPSAYAVEPQTATISFDCGTWGSGEATLTATQDGTAAAITVTTDAITSPIDVAAGSVSSTLTLSKNGSGTTQFTGNANPALPAGSPVSTGPMNGTVASGDTLEGQSLKITVLGFTVTCDATSPQNPGAFVFD</sequence>
<feature type="signal peptide" evidence="1">
    <location>
        <begin position="1"/>
        <end position="30"/>
    </location>
</feature>
<proteinExistence type="predicted"/>
<protein>
    <submittedName>
        <fullName evidence="2">Uncharacterized protein</fullName>
    </submittedName>
</protein>
<accession>A0ABP6BZW1</accession>
<evidence type="ECO:0000313" key="2">
    <source>
        <dbReference type="EMBL" id="GAA2591418.1"/>
    </source>
</evidence>
<gene>
    <name evidence="2" type="ORF">GCM10009863_00490</name>
</gene>
<feature type="chain" id="PRO_5047439954" evidence="1">
    <location>
        <begin position="31"/>
        <end position="156"/>
    </location>
</feature>
<name>A0ABP6BZW1_9ACTN</name>
<dbReference type="Proteomes" id="UP001501447">
    <property type="component" value="Unassembled WGS sequence"/>
</dbReference>
<evidence type="ECO:0000313" key="3">
    <source>
        <dbReference type="Proteomes" id="UP001501447"/>
    </source>
</evidence>
<reference evidence="3" key="1">
    <citation type="journal article" date="2019" name="Int. J. Syst. Evol. Microbiol.">
        <title>The Global Catalogue of Microorganisms (GCM) 10K type strain sequencing project: providing services to taxonomists for standard genome sequencing and annotation.</title>
        <authorList>
            <consortium name="The Broad Institute Genomics Platform"/>
            <consortium name="The Broad Institute Genome Sequencing Center for Infectious Disease"/>
            <person name="Wu L."/>
            <person name="Ma J."/>
        </authorList>
    </citation>
    <scope>NUCLEOTIDE SEQUENCE [LARGE SCALE GENOMIC DNA]</scope>
    <source>
        <strain evidence="3">JCM 16373</strain>
    </source>
</reference>
<keyword evidence="1" id="KW-0732">Signal</keyword>
<organism evidence="2 3">
    <name type="scientific">Streptomyces axinellae</name>
    <dbReference type="NCBI Taxonomy" id="552788"/>
    <lineage>
        <taxon>Bacteria</taxon>
        <taxon>Bacillati</taxon>
        <taxon>Actinomycetota</taxon>
        <taxon>Actinomycetes</taxon>
        <taxon>Kitasatosporales</taxon>
        <taxon>Streptomycetaceae</taxon>
        <taxon>Streptomyces</taxon>
    </lineage>
</organism>
<dbReference type="EMBL" id="BAAARJ010000001">
    <property type="protein sequence ID" value="GAA2591418.1"/>
    <property type="molecule type" value="Genomic_DNA"/>
</dbReference>
<comment type="caution">
    <text evidence="2">The sequence shown here is derived from an EMBL/GenBank/DDBJ whole genome shotgun (WGS) entry which is preliminary data.</text>
</comment>
<dbReference type="RefSeq" id="WP_344560874.1">
    <property type="nucleotide sequence ID" value="NZ_BAAARJ010000001.1"/>
</dbReference>
<evidence type="ECO:0000256" key="1">
    <source>
        <dbReference type="SAM" id="SignalP"/>
    </source>
</evidence>